<dbReference type="NCBIfam" id="TIGR00080">
    <property type="entry name" value="pimt"/>
    <property type="match status" value="1"/>
</dbReference>
<dbReference type="GO" id="GO:0004719">
    <property type="term" value="F:protein-L-isoaspartate (D-aspartate) O-methyltransferase activity"/>
    <property type="evidence" value="ECO:0007669"/>
    <property type="project" value="UniProtKB-UniRule"/>
</dbReference>
<dbReference type="PANTHER" id="PTHR11579">
    <property type="entry name" value="PROTEIN-L-ISOASPARTATE O-METHYLTRANSFERASE"/>
    <property type="match status" value="1"/>
</dbReference>
<comment type="function">
    <text evidence="7">Catalyzes the methyl esterification of L-isoaspartyl residues in peptides and proteins that result from spontaneous decomposition of normal L-aspartyl and L-asparaginyl residues. It plays a role in the repair and/or degradation of damaged proteins.</text>
</comment>
<keyword evidence="10" id="KW-1185">Reference proteome</keyword>
<dbReference type="PROSITE" id="PS01279">
    <property type="entry name" value="PCMT"/>
    <property type="match status" value="1"/>
</dbReference>
<evidence type="ECO:0000256" key="1">
    <source>
        <dbReference type="ARBA" id="ARBA00004496"/>
    </source>
</evidence>
<comment type="catalytic activity">
    <reaction evidence="7">
        <text>[protein]-L-isoaspartate + S-adenosyl-L-methionine = [protein]-L-isoaspartate alpha-methyl ester + S-adenosyl-L-homocysteine</text>
        <dbReference type="Rhea" id="RHEA:12705"/>
        <dbReference type="Rhea" id="RHEA-COMP:12143"/>
        <dbReference type="Rhea" id="RHEA-COMP:12144"/>
        <dbReference type="ChEBI" id="CHEBI:57856"/>
        <dbReference type="ChEBI" id="CHEBI:59789"/>
        <dbReference type="ChEBI" id="CHEBI:90596"/>
        <dbReference type="ChEBI" id="CHEBI:90598"/>
        <dbReference type="EC" id="2.1.1.77"/>
    </reaction>
</comment>
<comment type="subcellular location">
    <subcellularLocation>
        <location evidence="1 7">Cytoplasm</location>
    </subcellularLocation>
</comment>
<dbReference type="HAMAP" id="MF_00090">
    <property type="entry name" value="PIMT"/>
    <property type="match status" value="1"/>
</dbReference>
<accession>A0A1I2EC18</accession>
<evidence type="ECO:0000313" key="10">
    <source>
        <dbReference type="Proteomes" id="UP000181976"/>
    </source>
</evidence>
<name>A0A1I2EC18_9BACT</name>
<comment type="similarity">
    <text evidence="2 7">Belongs to the methyltransferase superfamily. L-isoaspartyl/D-aspartyl protein methyltransferase family.</text>
</comment>
<dbReference type="NCBIfam" id="NF001453">
    <property type="entry name" value="PRK00312.1"/>
    <property type="match status" value="1"/>
</dbReference>
<evidence type="ECO:0000256" key="6">
    <source>
        <dbReference type="ARBA" id="ARBA00022691"/>
    </source>
</evidence>
<keyword evidence="6 7" id="KW-0949">S-adenosyl-L-methionine</keyword>
<dbReference type="GO" id="GO:0030091">
    <property type="term" value="P:protein repair"/>
    <property type="evidence" value="ECO:0007669"/>
    <property type="project" value="UniProtKB-UniRule"/>
</dbReference>
<dbReference type="FunFam" id="3.40.50.150:FF:000010">
    <property type="entry name" value="Protein-L-isoaspartate O-methyltransferase"/>
    <property type="match status" value="1"/>
</dbReference>
<feature type="active site" evidence="7">
    <location>
        <position position="111"/>
    </location>
</feature>
<evidence type="ECO:0000256" key="5">
    <source>
        <dbReference type="ARBA" id="ARBA00022679"/>
    </source>
</evidence>
<keyword evidence="8" id="KW-0472">Membrane</keyword>
<proteinExistence type="inferred from homology"/>
<sequence length="261" mass="29264">MAIKADNRFHLISIKKHSKKYACTNMAGIFFLSFIAFTLYLPTVMSQTKAQQYREQREAMVRSQIKARGIKSEAVLEAMRKVPRHLFVPYNMRDYAYADRPLHIGYNQTISQPYIVAYMTEALDVKPGDKILEIGTGSGYQAAVLAEMGMKVYTIEIIPKLAEMAGENLRNNGYENVQVKCGNGYNGWPEEAPFDAIIITAAPESIPQTLIDQLKVGGTMVLPVGPVHSIQTLKKVVKKDNGIKETTLLPVRFVPMIKSYN</sequence>
<dbReference type="GO" id="GO:0005737">
    <property type="term" value="C:cytoplasm"/>
    <property type="evidence" value="ECO:0007669"/>
    <property type="project" value="UniProtKB-SubCell"/>
</dbReference>
<feature type="transmembrane region" description="Helical" evidence="8">
    <location>
        <begin position="21"/>
        <end position="41"/>
    </location>
</feature>
<dbReference type="eggNOG" id="COG2518">
    <property type="taxonomic scope" value="Bacteria"/>
</dbReference>
<dbReference type="InterPro" id="IPR000682">
    <property type="entry name" value="PCMT"/>
</dbReference>
<dbReference type="STRING" id="385682.SAMN05444380_12218"/>
<evidence type="ECO:0000256" key="3">
    <source>
        <dbReference type="ARBA" id="ARBA00022490"/>
    </source>
</evidence>
<dbReference type="CDD" id="cd02440">
    <property type="entry name" value="AdoMet_MTases"/>
    <property type="match status" value="1"/>
</dbReference>
<evidence type="ECO:0000256" key="2">
    <source>
        <dbReference type="ARBA" id="ARBA00005369"/>
    </source>
</evidence>
<evidence type="ECO:0000256" key="8">
    <source>
        <dbReference type="SAM" id="Phobius"/>
    </source>
</evidence>
<dbReference type="SUPFAM" id="SSF53335">
    <property type="entry name" value="S-adenosyl-L-methionine-dependent methyltransferases"/>
    <property type="match status" value="1"/>
</dbReference>
<dbReference type="EMBL" id="FONA01000022">
    <property type="protein sequence ID" value="SFE90269.1"/>
    <property type="molecule type" value="Genomic_DNA"/>
</dbReference>
<keyword evidence="5 7" id="KW-0808">Transferase</keyword>
<dbReference type="InterPro" id="IPR029063">
    <property type="entry name" value="SAM-dependent_MTases_sf"/>
</dbReference>
<evidence type="ECO:0000313" key="9">
    <source>
        <dbReference type="EMBL" id="SFE90269.1"/>
    </source>
</evidence>
<organism evidence="9 10">
    <name type="scientific">Thermophagus xiamenensis</name>
    <dbReference type="NCBI Taxonomy" id="385682"/>
    <lineage>
        <taxon>Bacteria</taxon>
        <taxon>Pseudomonadati</taxon>
        <taxon>Bacteroidota</taxon>
        <taxon>Bacteroidia</taxon>
        <taxon>Marinilabiliales</taxon>
        <taxon>Marinilabiliaceae</taxon>
        <taxon>Thermophagus</taxon>
    </lineage>
</organism>
<gene>
    <name evidence="7" type="primary">pcm</name>
    <name evidence="9" type="ORF">SAMN05444380_12218</name>
</gene>
<keyword evidence="3 7" id="KW-0963">Cytoplasm</keyword>
<dbReference type="EC" id="2.1.1.77" evidence="7"/>
<reference evidence="9 10" key="1">
    <citation type="submission" date="2016-10" db="EMBL/GenBank/DDBJ databases">
        <authorList>
            <person name="de Groot N.N."/>
        </authorList>
    </citation>
    <scope>NUCLEOTIDE SEQUENCE [LARGE SCALE GENOMIC DNA]</scope>
    <source>
        <strain evidence="9 10">DSM 19012</strain>
    </source>
</reference>
<evidence type="ECO:0000256" key="4">
    <source>
        <dbReference type="ARBA" id="ARBA00022603"/>
    </source>
</evidence>
<dbReference type="Gene3D" id="3.40.50.150">
    <property type="entry name" value="Vaccinia Virus protein VP39"/>
    <property type="match status" value="1"/>
</dbReference>
<dbReference type="InParanoid" id="A0A1I2EC18"/>
<dbReference type="PANTHER" id="PTHR11579:SF0">
    <property type="entry name" value="PROTEIN-L-ISOASPARTATE(D-ASPARTATE) O-METHYLTRANSFERASE"/>
    <property type="match status" value="1"/>
</dbReference>
<dbReference type="AlphaFoldDB" id="A0A1I2EC18"/>
<evidence type="ECO:0000256" key="7">
    <source>
        <dbReference type="HAMAP-Rule" id="MF_00090"/>
    </source>
</evidence>
<dbReference type="GO" id="GO:0032259">
    <property type="term" value="P:methylation"/>
    <property type="evidence" value="ECO:0007669"/>
    <property type="project" value="UniProtKB-KW"/>
</dbReference>
<keyword evidence="4 7" id="KW-0489">Methyltransferase</keyword>
<dbReference type="OrthoDB" id="9810066at2"/>
<dbReference type="Pfam" id="PF01135">
    <property type="entry name" value="PCMT"/>
    <property type="match status" value="1"/>
</dbReference>
<keyword evidence="8" id="KW-1133">Transmembrane helix</keyword>
<keyword evidence="8" id="KW-0812">Transmembrane</keyword>
<dbReference type="Proteomes" id="UP000181976">
    <property type="component" value="Unassembled WGS sequence"/>
</dbReference>
<protein>
    <recommendedName>
        <fullName evidence="7">Protein-L-isoaspartate O-methyltransferase</fullName>
        <ecNumber evidence="7">2.1.1.77</ecNumber>
    </recommendedName>
    <alternativeName>
        <fullName evidence="7">L-isoaspartyl protein carboxyl methyltransferase</fullName>
    </alternativeName>
    <alternativeName>
        <fullName evidence="7">Protein L-isoaspartyl methyltransferase</fullName>
    </alternativeName>
    <alternativeName>
        <fullName evidence="7">Protein-beta-aspartate methyltransferase</fullName>
        <shortName evidence="7">PIMT</shortName>
    </alternativeName>
</protein>